<evidence type="ECO:0000313" key="1">
    <source>
        <dbReference type="EMBL" id="OAY66908.1"/>
    </source>
</evidence>
<name>A0A199UQ43_ANACO</name>
<accession>A0A199UQ43</accession>
<evidence type="ECO:0000313" key="2">
    <source>
        <dbReference type="Proteomes" id="UP000092600"/>
    </source>
</evidence>
<protein>
    <submittedName>
        <fullName evidence="1">Uncharacterized protein</fullName>
    </submittedName>
</protein>
<dbReference type="EMBL" id="LSRQ01005843">
    <property type="protein sequence ID" value="OAY66908.1"/>
    <property type="molecule type" value="Genomic_DNA"/>
</dbReference>
<organism evidence="1 2">
    <name type="scientific">Ananas comosus</name>
    <name type="common">Pineapple</name>
    <name type="synonym">Ananas ananas</name>
    <dbReference type="NCBI Taxonomy" id="4615"/>
    <lineage>
        <taxon>Eukaryota</taxon>
        <taxon>Viridiplantae</taxon>
        <taxon>Streptophyta</taxon>
        <taxon>Embryophyta</taxon>
        <taxon>Tracheophyta</taxon>
        <taxon>Spermatophyta</taxon>
        <taxon>Magnoliopsida</taxon>
        <taxon>Liliopsida</taxon>
        <taxon>Poales</taxon>
        <taxon>Bromeliaceae</taxon>
        <taxon>Bromelioideae</taxon>
        <taxon>Ananas</taxon>
    </lineage>
</organism>
<reference evidence="1 2" key="1">
    <citation type="journal article" date="2016" name="DNA Res.">
        <title>The draft genome of MD-2 pineapple using hybrid error correction of long reads.</title>
        <authorList>
            <person name="Redwan R.M."/>
            <person name="Saidin A."/>
            <person name="Kumar S.V."/>
        </authorList>
    </citation>
    <scope>NUCLEOTIDE SEQUENCE [LARGE SCALE GENOMIC DNA]</scope>
    <source>
        <strain evidence="2">cv. MD2</strain>
        <tissue evidence="1">Leaf</tissue>
    </source>
</reference>
<proteinExistence type="predicted"/>
<comment type="caution">
    <text evidence="1">The sequence shown here is derived from an EMBL/GenBank/DDBJ whole genome shotgun (WGS) entry which is preliminary data.</text>
</comment>
<dbReference type="AlphaFoldDB" id="A0A199UQ43"/>
<dbReference type="Proteomes" id="UP000092600">
    <property type="component" value="Unassembled WGS sequence"/>
</dbReference>
<sequence length="84" mass="9870">MYNGERGASVRREYLLASVQRGWRDGVKGEGHFGKFRRGRFGMCGRNGFTENEFCHFCRLAMGNWLQPRCYRGTTIFMQLQREP</sequence>
<gene>
    <name evidence="1" type="ORF">ACMD2_14235</name>
</gene>